<feature type="compositionally biased region" description="Low complexity" evidence="4">
    <location>
        <begin position="1"/>
        <end position="19"/>
    </location>
</feature>
<name>A0A150TTV7_SORCE</name>
<dbReference type="Pfam" id="PF12770">
    <property type="entry name" value="CHAT"/>
    <property type="match status" value="1"/>
</dbReference>
<feature type="domain" description="Novel STAND NTPase 1" evidence="6">
    <location>
        <begin position="397"/>
        <end position="760"/>
    </location>
</feature>
<dbReference type="PANTHER" id="PTHR19879:SF9">
    <property type="entry name" value="TRANSCRIPTION INITIATION FACTOR TFIID SUBUNIT 5"/>
    <property type="match status" value="1"/>
</dbReference>
<feature type="repeat" description="WD" evidence="3">
    <location>
        <begin position="1046"/>
        <end position="1087"/>
    </location>
</feature>
<feature type="repeat" description="WD" evidence="3">
    <location>
        <begin position="1130"/>
        <end position="1171"/>
    </location>
</feature>
<evidence type="ECO:0000256" key="1">
    <source>
        <dbReference type="ARBA" id="ARBA00022574"/>
    </source>
</evidence>
<dbReference type="EMBL" id="JEME01001127">
    <property type="protein sequence ID" value="KYG07997.1"/>
    <property type="molecule type" value="Genomic_DNA"/>
</dbReference>
<feature type="region of interest" description="Disordered" evidence="4">
    <location>
        <begin position="1"/>
        <end position="22"/>
    </location>
</feature>
<dbReference type="InterPro" id="IPR024983">
    <property type="entry name" value="CHAT_dom"/>
</dbReference>
<proteinExistence type="predicted"/>
<feature type="compositionally biased region" description="Basic and acidic residues" evidence="4">
    <location>
        <begin position="1278"/>
        <end position="1291"/>
    </location>
</feature>
<sequence>MSAGGERAGSAGDARAAGDPLRGPLEIEVHLARTEDAGDPFSFPYGPGRHGTVGYLRTRADGTSADAHFAWDEGVFTDLLDLRSPTPDPGRLPNLGARLRRFLGRLGWDADERLLEDPRHPVQVTLDLGAAELFALPWEAVELPSGARLGKLPHCLIRYAWPGSATAPRAPDPPPEHGRILVAWSAGGMGVPHEEQIASIRGAYRDGGHPDAGGSVIELGDASLRTLGEALAAHAPVHLLHLVCHGGSLASERAAYGLRLRTTDGAGYEVVEPERLADKLRPHAGVLRLVVLCACHGGDAGEIDSRLGSVALALHRAGIPAVVASRYPLSWDGAGALTEALYRELLVAHGSLEGAFVAARERLAALAADAGGVDWASLQLYARAADGPDHRPVVLRPYRGLLAFQREHARYFHGRQAEIEEAVSDLMRLVEATDRGAKRFLIVTGASGTGKSSLVLAGVVPALKARDPRWIAPPALRPTPDFRERLAQALAARQDPAAPLLLVVDQFEEIFTILPDKTTREGFLRELWRLAGDAASGVSVIATLRVDFLGRCGELRLGDGEPDLEQVAYDEAHRIFVRRIRRDDLAGIIERPAAQVGLALDEGLAAQLVDDAGDEPGALPLLEYTLDELWKRRRGRRLAREEYERLGGVTGALARRADAILDGLDEVRRRAARRLLVQLVDARDDAALNTRRRRRLEELRRGPDAEATVFDEVLALLAAERLVVVGGDEERSAEIAHEQLIRSWGRLRGWVSEDRKMTADLELLAAWTAEASAYDHLLEGKRLAAAQELLSRHEHEIEPGALSLIARSKEAEARRRWRARAAGIAAGVLAVVMGVLAFVAWSKSRAATEAAMAAGRAAEEARQRTIEARDAALMAGVRELASRDQLARVSELLLEVAAPERARGFAQLALDALSATAPWRTPPGLVIHAAAFRADGACLVVTGRHDNEVQVRELGGAGKILTAKAFPVMARLATFSPDRRRVAVLVGLDAVHVLELDGAGAALQLAGPAHVVAFGPDGRRLATDPHPMGMIARIWELDGSGKFIDLEGHTGSIYSAAFSPDGKRLVTTARDGTARVWELDGSGRSRELKGHAGMVTSAAFSPDGKRLVTTSEDRTARIWELDDPARSRELRGHTAPVYDAAFSPDGKRVVTVASEPTVRVWTLDGAGEILELKRHTGVVTSAAFSPDGGRLVTASSDARALVWELERPGEVLELRGHAAPLRGARFSLDGERVVTVSEDGSARLWPVTLRGLRRRLQEATPSCLPPEMRALYAGESEAEARAQHEACERSHGRAPGAPADPRP</sequence>
<dbReference type="SUPFAM" id="SSF63829">
    <property type="entry name" value="Calcium-dependent phosphotriesterase"/>
    <property type="match status" value="1"/>
</dbReference>
<dbReference type="InterPro" id="IPR015943">
    <property type="entry name" value="WD40/YVTN_repeat-like_dom_sf"/>
</dbReference>
<dbReference type="PROSITE" id="PS50294">
    <property type="entry name" value="WD_REPEATS_REGION"/>
    <property type="match status" value="5"/>
</dbReference>
<evidence type="ECO:0000313" key="8">
    <source>
        <dbReference type="Proteomes" id="UP000075502"/>
    </source>
</evidence>
<dbReference type="SMART" id="SM00320">
    <property type="entry name" value="WD40"/>
    <property type="match status" value="5"/>
</dbReference>
<protein>
    <submittedName>
        <fullName evidence="7">Uncharacterized protein</fullName>
    </submittedName>
</protein>
<dbReference type="InterPro" id="IPR049052">
    <property type="entry name" value="nSTAND1"/>
</dbReference>
<evidence type="ECO:0000313" key="7">
    <source>
        <dbReference type="EMBL" id="KYG07997.1"/>
    </source>
</evidence>
<evidence type="ECO:0000259" key="6">
    <source>
        <dbReference type="Pfam" id="PF20703"/>
    </source>
</evidence>
<dbReference type="PROSITE" id="PS00678">
    <property type="entry name" value="WD_REPEATS_1"/>
    <property type="match status" value="3"/>
</dbReference>
<dbReference type="SUPFAM" id="SSF50978">
    <property type="entry name" value="WD40 repeat-like"/>
    <property type="match status" value="1"/>
</dbReference>
<dbReference type="Pfam" id="PF00400">
    <property type="entry name" value="WD40"/>
    <property type="match status" value="5"/>
</dbReference>
<dbReference type="InterPro" id="IPR027417">
    <property type="entry name" value="P-loop_NTPase"/>
</dbReference>
<dbReference type="SUPFAM" id="SSF52540">
    <property type="entry name" value="P-loop containing nucleoside triphosphate hydrolases"/>
    <property type="match status" value="1"/>
</dbReference>
<feature type="domain" description="CHAT" evidence="5">
    <location>
        <begin position="130"/>
        <end position="380"/>
    </location>
</feature>
<dbReference type="PROSITE" id="PS50082">
    <property type="entry name" value="WD_REPEATS_2"/>
    <property type="match status" value="5"/>
</dbReference>
<dbReference type="InterPro" id="IPR019775">
    <property type="entry name" value="WD40_repeat_CS"/>
</dbReference>
<keyword evidence="2" id="KW-0677">Repeat</keyword>
<accession>A0A150TTV7</accession>
<reference evidence="7 8" key="1">
    <citation type="submission" date="2014-02" db="EMBL/GenBank/DDBJ databases">
        <title>The small core and large imbalanced accessory genome model reveals a collaborative survival strategy of Sorangium cellulosum strains in nature.</title>
        <authorList>
            <person name="Han K."/>
            <person name="Peng R."/>
            <person name="Blom J."/>
            <person name="Li Y.-Z."/>
        </authorList>
    </citation>
    <scope>NUCLEOTIDE SEQUENCE [LARGE SCALE GENOMIC DNA]</scope>
    <source>
        <strain evidence="7 8">So0007-03</strain>
    </source>
</reference>
<dbReference type="PANTHER" id="PTHR19879">
    <property type="entry name" value="TRANSCRIPTION INITIATION FACTOR TFIID"/>
    <property type="match status" value="1"/>
</dbReference>
<evidence type="ECO:0000259" key="5">
    <source>
        <dbReference type="Pfam" id="PF12770"/>
    </source>
</evidence>
<dbReference type="InterPro" id="IPR036322">
    <property type="entry name" value="WD40_repeat_dom_sf"/>
</dbReference>
<dbReference type="InterPro" id="IPR001680">
    <property type="entry name" value="WD40_rpt"/>
</dbReference>
<dbReference type="Proteomes" id="UP000075502">
    <property type="component" value="Unassembled WGS sequence"/>
</dbReference>
<gene>
    <name evidence="7" type="ORF">BE21_26165</name>
</gene>
<dbReference type="CDD" id="cd00200">
    <property type="entry name" value="WD40"/>
    <property type="match status" value="1"/>
</dbReference>
<dbReference type="Gene3D" id="2.130.10.10">
    <property type="entry name" value="YVTN repeat-like/Quinoprotein amine dehydrogenase"/>
    <property type="match status" value="2"/>
</dbReference>
<evidence type="ECO:0000256" key="4">
    <source>
        <dbReference type="SAM" id="MobiDB-lite"/>
    </source>
</evidence>
<dbReference type="Pfam" id="PF20703">
    <property type="entry name" value="nSTAND1"/>
    <property type="match status" value="1"/>
</dbReference>
<keyword evidence="1 3" id="KW-0853">WD repeat</keyword>
<feature type="repeat" description="WD" evidence="3">
    <location>
        <begin position="1088"/>
        <end position="1129"/>
    </location>
</feature>
<comment type="caution">
    <text evidence="7">The sequence shown here is derived from an EMBL/GenBank/DDBJ whole genome shotgun (WGS) entry which is preliminary data.</text>
</comment>
<feature type="region of interest" description="Disordered" evidence="4">
    <location>
        <begin position="1274"/>
        <end position="1303"/>
    </location>
</feature>
<evidence type="ECO:0000256" key="2">
    <source>
        <dbReference type="ARBA" id="ARBA00022737"/>
    </source>
</evidence>
<feature type="repeat" description="WD" evidence="3">
    <location>
        <begin position="1214"/>
        <end position="1245"/>
    </location>
</feature>
<organism evidence="7 8">
    <name type="scientific">Sorangium cellulosum</name>
    <name type="common">Polyangium cellulosum</name>
    <dbReference type="NCBI Taxonomy" id="56"/>
    <lineage>
        <taxon>Bacteria</taxon>
        <taxon>Pseudomonadati</taxon>
        <taxon>Myxococcota</taxon>
        <taxon>Polyangia</taxon>
        <taxon>Polyangiales</taxon>
        <taxon>Polyangiaceae</taxon>
        <taxon>Sorangium</taxon>
    </lineage>
</organism>
<feature type="repeat" description="WD" evidence="3">
    <location>
        <begin position="1172"/>
        <end position="1213"/>
    </location>
</feature>
<evidence type="ECO:0000256" key="3">
    <source>
        <dbReference type="PROSITE-ProRule" id="PRU00221"/>
    </source>
</evidence>